<reference evidence="1 2" key="1">
    <citation type="journal article" date="2016" name="Sci. Rep.">
        <title>Metabolic traits of an uncultured archaeal lineage -MSBL1- from brine pools of the Red Sea.</title>
        <authorList>
            <person name="Mwirichia R."/>
            <person name="Alam I."/>
            <person name="Rashid M."/>
            <person name="Vinu M."/>
            <person name="Ba-Alawi W."/>
            <person name="Anthony Kamau A."/>
            <person name="Kamanda Ngugi D."/>
            <person name="Goker M."/>
            <person name="Klenk H.P."/>
            <person name="Bajic V."/>
            <person name="Stingl U."/>
        </authorList>
    </citation>
    <scope>NUCLEOTIDE SEQUENCE [LARGE SCALE GENOMIC DNA]</scope>
    <source>
        <strain evidence="1">SCGC-AAA259I07</strain>
    </source>
</reference>
<organism evidence="1 2">
    <name type="scientific">candidate division MSBL1 archaeon SCGC-AAA259I07</name>
    <dbReference type="NCBI Taxonomy" id="1698266"/>
    <lineage>
        <taxon>Archaea</taxon>
        <taxon>Methanobacteriati</taxon>
        <taxon>Methanobacteriota</taxon>
        <taxon>candidate division MSBL1</taxon>
    </lineage>
</organism>
<comment type="caution">
    <text evidence="1">The sequence shown here is derived from an EMBL/GenBank/DDBJ whole genome shotgun (WGS) entry which is preliminary data.</text>
</comment>
<dbReference type="Proteomes" id="UP000070155">
    <property type="component" value="Unassembled WGS sequence"/>
</dbReference>
<dbReference type="EMBL" id="LHXQ01000027">
    <property type="protein sequence ID" value="KXA94817.1"/>
    <property type="molecule type" value="Genomic_DNA"/>
</dbReference>
<gene>
    <name evidence="1" type="ORF">AKJ36_02160</name>
</gene>
<keyword evidence="2" id="KW-1185">Reference proteome</keyword>
<accession>A0A133UKV0</accession>
<evidence type="ECO:0000313" key="1">
    <source>
        <dbReference type="EMBL" id="KXA94817.1"/>
    </source>
</evidence>
<proteinExistence type="predicted"/>
<evidence type="ECO:0000313" key="2">
    <source>
        <dbReference type="Proteomes" id="UP000070155"/>
    </source>
</evidence>
<protein>
    <submittedName>
        <fullName evidence="1">Uncharacterized protein</fullName>
    </submittedName>
</protein>
<name>A0A133UKV0_9EURY</name>
<sequence>MKSEGEIPNFIEGLNQKNKKSIKRDYFENLKQLIEGKKQNIKLFERIEKKRFLGVSPAKTPSFSYL</sequence>
<dbReference type="AlphaFoldDB" id="A0A133UKV0"/>